<feature type="transmembrane region" description="Helical" evidence="1">
    <location>
        <begin position="85"/>
        <end position="106"/>
    </location>
</feature>
<comment type="caution">
    <text evidence="3">The sequence shown here is derived from an EMBL/GenBank/DDBJ whole genome shotgun (WGS) entry which is preliminary data.</text>
</comment>
<keyword evidence="1" id="KW-1133">Transmembrane helix</keyword>
<feature type="domain" description="Putative zinc-finger" evidence="2">
    <location>
        <begin position="9"/>
        <end position="42"/>
    </location>
</feature>
<evidence type="ECO:0000259" key="2">
    <source>
        <dbReference type="Pfam" id="PF13490"/>
    </source>
</evidence>
<dbReference type="InterPro" id="IPR027383">
    <property type="entry name" value="Znf_put"/>
</dbReference>
<evidence type="ECO:0000256" key="1">
    <source>
        <dbReference type="SAM" id="Phobius"/>
    </source>
</evidence>
<dbReference type="Proteomes" id="UP000319837">
    <property type="component" value="Unassembled WGS sequence"/>
</dbReference>
<keyword evidence="1" id="KW-0812">Transmembrane</keyword>
<evidence type="ECO:0000313" key="4">
    <source>
        <dbReference type="Proteomes" id="UP000319837"/>
    </source>
</evidence>
<dbReference type="RefSeq" id="WP_185766350.1">
    <property type="nucleotide sequence ID" value="NZ_RIBP01000004.1"/>
</dbReference>
<evidence type="ECO:0000313" key="3">
    <source>
        <dbReference type="EMBL" id="TRZ38077.1"/>
    </source>
</evidence>
<proteinExistence type="predicted"/>
<keyword evidence="1" id="KW-0472">Membrane</keyword>
<name>A0A553SM74_NIACI</name>
<dbReference type="AlphaFoldDB" id="A0A553SM74"/>
<protein>
    <recommendedName>
        <fullName evidence="2">Putative zinc-finger domain-containing protein</fullName>
    </recommendedName>
</protein>
<dbReference type="EMBL" id="RIBP01000004">
    <property type="protein sequence ID" value="TRZ38077.1"/>
    <property type="molecule type" value="Genomic_DNA"/>
</dbReference>
<reference evidence="4" key="1">
    <citation type="submission" date="2018-10" db="EMBL/GenBank/DDBJ databases">
        <title>FDA dAtabase for Regulatory Grade micrObial Sequences (FDA-ARGOS): Supporting development and validation of Infectious Disease Dx tests.</title>
        <authorList>
            <person name="Minogue T."/>
            <person name="Wolcott M."/>
            <person name="Wasieloski L."/>
            <person name="Aguilar W."/>
            <person name="Moore D."/>
            <person name="Tallon L."/>
            <person name="Sadzewicz L."/>
            <person name="Sengamalay N."/>
            <person name="Ott S."/>
            <person name="Godinez A."/>
            <person name="Nagaraj S."/>
            <person name="Vavikolanu K."/>
            <person name="Vyas G."/>
            <person name="Nadendla S."/>
            <person name="George J."/>
            <person name="Sichtig H."/>
        </authorList>
    </citation>
    <scope>NUCLEOTIDE SEQUENCE [LARGE SCALE GENOMIC DNA]</scope>
    <source>
        <strain evidence="4">FDAARGOS_343</strain>
    </source>
</reference>
<sequence>MSEGRKVSCDIINDILPLYYDNVCSDASKKMVEDHLQECQICKMELEKLQDEIHLPEKTTIENRQDGNVLKNISASWRRKRLKSFIKGGFLGALFISIIILGYLGLFEWKIISVSTDVVEISEVSEMDDGIIVFYAEINDGYSLNTIIYDVDSEGNLYVTPLRPIIKEKADAQPPYGLEKGYDFIDIKSQEEYRGQEIKTIYYGTKYDKILIWKKGMELPKTSEEVKKNLGL</sequence>
<accession>A0A553SM74</accession>
<organism evidence="3 4">
    <name type="scientific">Niallia circulans</name>
    <name type="common">Bacillus circulans</name>
    <dbReference type="NCBI Taxonomy" id="1397"/>
    <lineage>
        <taxon>Bacteria</taxon>
        <taxon>Bacillati</taxon>
        <taxon>Bacillota</taxon>
        <taxon>Bacilli</taxon>
        <taxon>Bacillales</taxon>
        <taxon>Bacillaceae</taxon>
        <taxon>Niallia</taxon>
    </lineage>
</organism>
<dbReference type="Pfam" id="PF13490">
    <property type="entry name" value="zf-HC2"/>
    <property type="match status" value="1"/>
</dbReference>
<gene>
    <name evidence="3" type="ORF">CEQ21_21940</name>
</gene>